<dbReference type="RefSeq" id="WP_145201466.1">
    <property type="nucleotide sequence ID" value="NZ_CP036267.1"/>
</dbReference>
<evidence type="ECO:0000256" key="1">
    <source>
        <dbReference type="SAM" id="MobiDB-lite"/>
    </source>
</evidence>
<organism evidence="2 3">
    <name type="scientific">Thalassoglobus polymorphus</name>
    <dbReference type="NCBI Taxonomy" id="2527994"/>
    <lineage>
        <taxon>Bacteria</taxon>
        <taxon>Pseudomonadati</taxon>
        <taxon>Planctomycetota</taxon>
        <taxon>Planctomycetia</taxon>
        <taxon>Planctomycetales</taxon>
        <taxon>Planctomycetaceae</taxon>
        <taxon>Thalassoglobus</taxon>
    </lineage>
</organism>
<reference evidence="2 3" key="1">
    <citation type="submission" date="2019-02" db="EMBL/GenBank/DDBJ databases">
        <title>Deep-cultivation of Planctomycetes and their phenomic and genomic characterization uncovers novel biology.</title>
        <authorList>
            <person name="Wiegand S."/>
            <person name="Jogler M."/>
            <person name="Boedeker C."/>
            <person name="Pinto D."/>
            <person name="Vollmers J."/>
            <person name="Rivas-Marin E."/>
            <person name="Kohn T."/>
            <person name="Peeters S.H."/>
            <person name="Heuer A."/>
            <person name="Rast P."/>
            <person name="Oberbeckmann S."/>
            <person name="Bunk B."/>
            <person name="Jeske O."/>
            <person name="Meyerdierks A."/>
            <person name="Storesund J.E."/>
            <person name="Kallscheuer N."/>
            <person name="Luecker S."/>
            <person name="Lage O.M."/>
            <person name="Pohl T."/>
            <person name="Merkel B.J."/>
            <person name="Hornburger P."/>
            <person name="Mueller R.-W."/>
            <person name="Bruemmer F."/>
            <person name="Labrenz M."/>
            <person name="Spormann A.M."/>
            <person name="Op den Camp H."/>
            <person name="Overmann J."/>
            <person name="Amann R."/>
            <person name="Jetten M.S.M."/>
            <person name="Mascher T."/>
            <person name="Medema M.H."/>
            <person name="Devos D.P."/>
            <person name="Kaster A.-K."/>
            <person name="Ovreas L."/>
            <person name="Rohde M."/>
            <person name="Galperin M.Y."/>
            <person name="Jogler C."/>
        </authorList>
    </citation>
    <scope>NUCLEOTIDE SEQUENCE [LARGE SCALE GENOMIC DNA]</scope>
    <source>
        <strain evidence="2 3">Mal48</strain>
    </source>
</reference>
<dbReference type="KEGG" id="tpol:Mal48_33500"/>
<keyword evidence="3" id="KW-1185">Reference proteome</keyword>
<protein>
    <submittedName>
        <fullName evidence="2">Uncharacterized protein</fullName>
    </submittedName>
</protein>
<feature type="region of interest" description="Disordered" evidence="1">
    <location>
        <begin position="1"/>
        <end position="26"/>
    </location>
</feature>
<accession>A0A517QR37</accession>
<dbReference type="Proteomes" id="UP000315724">
    <property type="component" value="Chromosome"/>
</dbReference>
<name>A0A517QR37_9PLAN</name>
<dbReference type="AlphaFoldDB" id="A0A517QR37"/>
<dbReference type="EMBL" id="CP036267">
    <property type="protein sequence ID" value="QDT34090.1"/>
    <property type="molecule type" value="Genomic_DNA"/>
</dbReference>
<gene>
    <name evidence="2" type="ORF">Mal48_33500</name>
</gene>
<evidence type="ECO:0000313" key="3">
    <source>
        <dbReference type="Proteomes" id="UP000315724"/>
    </source>
</evidence>
<evidence type="ECO:0000313" key="2">
    <source>
        <dbReference type="EMBL" id="QDT34090.1"/>
    </source>
</evidence>
<sequence>MLVSSERFVSQTNSHPIEEPKHPVPKQAGDSCVMIIPVQPGFKPGGCTTTPCEKSIKMPRHIANEMAVKMNRDFLKNRPHCPKWCVVVYSPSGFHVASVQVPHDWTAANEYSMPPVHISNLINSDARRVVCDLNKSMMEPDCEIKQWAVHVKPLQTIEDEKRPMERLEVQNLRPCEYEFALPNSESEAITFRVNSDGIGPNEGTREDCKRYLEQFLNSLGH</sequence>
<dbReference type="OrthoDB" id="9969043at2"/>
<proteinExistence type="predicted"/>